<protein>
    <submittedName>
        <fullName evidence="1">Uncharacterized protein</fullName>
    </submittedName>
</protein>
<accession>A0AAU7DMP2</accession>
<sequence>MVRGLDRWGKRIYDGVRAIKTSSLRRCGGAEHAARDERLYTERTNGFCTRGSAPGNAA</sequence>
<reference evidence="1" key="1">
    <citation type="submission" date="2023-03" db="EMBL/GenBank/DDBJ databases">
        <title>Edaphobacter sp.</title>
        <authorList>
            <person name="Huber K.J."/>
            <person name="Papendorf J."/>
            <person name="Pilke C."/>
            <person name="Bunk B."/>
            <person name="Sproeer C."/>
            <person name="Pester M."/>
        </authorList>
    </citation>
    <scope>NUCLEOTIDE SEQUENCE</scope>
    <source>
        <strain evidence="1">DSM 110680</strain>
    </source>
</reference>
<gene>
    <name evidence="1" type="ORF">P8935_06310</name>
</gene>
<evidence type="ECO:0000313" key="1">
    <source>
        <dbReference type="EMBL" id="XBH18925.1"/>
    </source>
</evidence>
<dbReference type="EMBL" id="CP121196">
    <property type="protein sequence ID" value="XBH18925.1"/>
    <property type="molecule type" value="Genomic_DNA"/>
</dbReference>
<name>A0AAU7DMP2_9BACT</name>
<dbReference type="AlphaFoldDB" id="A0AAU7DMP2"/>
<proteinExistence type="predicted"/>
<organism evidence="1">
    <name type="scientific">Telmatobacter sp. DSM 110680</name>
    <dbReference type="NCBI Taxonomy" id="3036704"/>
    <lineage>
        <taxon>Bacteria</taxon>
        <taxon>Pseudomonadati</taxon>
        <taxon>Acidobacteriota</taxon>
        <taxon>Terriglobia</taxon>
        <taxon>Terriglobales</taxon>
        <taxon>Acidobacteriaceae</taxon>
        <taxon>Telmatobacter</taxon>
    </lineage>
</organism>
<dbReference type="RefSeq" id="WP_348264143.1">
    <property type="nucleotide sequence ID" value="NZ_CP121196.1"/>
</dbReference>